<proteinExistence type="predicted"/>
<dbReference type="EMBL" id="JADCTT010000003">
    <property type="protein sequence ID" value="KAF9754831.1"/>
    <property type="molecule type" value="Genomic_DNA"/>
</dbReference>
<evidence type="ECO:0000313" key="2">
    <source>
        <dbReference type="Proteomes" id="UP000616885"/>
    </source>
</evidence>
<dbReference type="Proteomes" id="UP000616885">
    <property type="component" value="Unassembled WGS sequence"/>
</dbReference>
<accession>A0A8H7TRW7</accession>
<gene>
    <name evidence="1" type="ORF">IM811_010272</name>
</gene>
<evidence type="ECO:0000313" key="1">
    <source>
        <dbReference type="EMBL" id="KAF9754831.1"/>
    </source>
</evidence>
<comment type="caution">
    <text evidence="1">The sequence shown here is derived from an EMBL/GenBank/DDBJ whole genome shotgun (WGS) entry which is preliminary data.</text>
</comment>
<sequence>MVCGFALRQWSLVWGRVESFPRLETMTPSLVQVLAFPASGPTGQPGCYRQTAIIVQMAARGVAAVMRRIDGQPSSDVEVVGEQETCQILARGEGNWQRTNENQGLSLRSSMSFRS</sequence>
<name>A0A8H7TRW7_BIOOC</name>
<organism evidence="1 2">
    <name type="scientific">Bionectria ochroleuca</name>
    <name type="common">Gliocladium roseum</name>
    <dbReference type="NCBI Taxonomy" id="29856"/>
    <lineage>
        <taxon>Eukaryota</taxon>
        <taxon>Fungi</taxon>
        <taxon>Dikarya</taxon>
        <taxon>Ascomycota</taxon>
        <taxon>Pezizomycotina</taxon>
        <taxon>Sordariomycetes</taxon>
        <taxon>Hypocreomycetidae</taxon>
        <taxon>Hypocreales</taxon>
        <taxon>Bionectriaceae</taxon>
        <taxon>Clonostachys</taxon>
    </lineage>
</organism>
<protein>
    <submittedName>
        <fullName evidence="1">Uncharacterized protein</fullName>
    </submittedName>
</protein>
<reference evidence="1" key="1">
    <citation type="submission" date="2020-10" db="EMBL/GenBank/DDBJ databases">
        <title>High-Quality Genome Resource of Clonostachys rosea strain S41 by Oxford Nanopore Long-Read Sequencing.</title>
        <authorList>
            <person name="Wang H."/>
        </authorList>
    </citation>
    <scope>NUCLEOTIDE SEQUENCE</scope>
    <source>
        <strain evidence="1">S41</strain>
    </source>
</reference>
<dbReference type="AlphaFoldDB" id="A0A8H7TRW7"/>